<dbReference type="InterPro" id="IPR013087">
    <property type="entry name" value="Znf_C2H2_type"/>
</dbReference>
<protein>
    <recommendedName>
        <fullName evidence="1">C2H2-type domain-containing protein</fullName>
    </recommendedName>
</protein>
<organism evidence="2 3">
    <name type="scientific">Daedalea quercina L-15889</name>
    <dbReference type="NCBI Taxonomy" id="1314783"/>
    <lineage>
        <taxon>Eukaryota</taxon>
        <taxon>Fungi</taxon>
        <taxon>Dikarya</taxon>
        <taxon>Basidiomycota</taxon>
        <taxon>Agaricomycotina</taxon>
        <taxon>Agaricomycetes</taxon>
        <taxon>Polyporales</taxon>
        <taxon>Fomitopsis</taxon>
    </lineage>
</organism>
<proteinExistence type="predicted"/>
<sequence>MDLWQLEASPNGDDMGCTQGGHQNGVDGPLVECQSLPLLPHGIQSTPDTSGNFFHQANCAFSEDCSLHIAGPPVSAPHRYLAMFCNDILFGEGYGDVALAQEILEKIETWGRMREEGILQVGLQDNDVGSEASAGSHQDDRPSGGLLCKWGGCGRRIGSSPADVKAHLVEYHLRDIPEPPDAWSSSSTKLRCRWSECDGAPLLARSLVKHICGSHLKSNALVCPVQGCEEKLSRGDSLKRHLTKKHGLQQGRVLLSNSEVH</sequence>
<feature type="domain" description="C2H2-type" evidence="1">
    <location>
        <begin position="223"/>
        <end position="246"/>
    </location>
</feature>
<dbReference type="AlphaFoldDB" id="A0A165NGJ1"/>
<name>A0A165NGJ1_9APHY</name>
<dbReference type="STRING" id="1314783.A0A165NGJ1"/>
<keyword evidence="3" id="KW-1185">Reference proteome</keyword>
<evidence type="ECO:0000313" key="2">
    <source>
        <dbReference type="EMBL" id="KZT66947.1"/>
    </source>
</evidence>
<dbReference type="PROSITE" id="PS00028">
    <property type="entry name" value="ZINC_FINGER_C2H2_1"/>
    <property type="match status" value="1"/>
</dbReference>
<dbReference type="SMART" id="SM00355">
    <property type="entry name" value="ZnF_C2H2"/>
    <property type="match status" value="3"/>
</dbReference>
<evidence type="ECO:0000259" key="1">
    <source>
        <dbReference type="PROSITE" id="PS00028"/>
    </source>
</evidence>
<dbReference type="EMBL" id="KV429082">
    <property type="protein sequence ID" value="KZT66947.1"/>
    <property type="molecule type" value="Genomic_DNA"/>
</dbReference>
<accession>A0A165NGJ1</accession>
<dbReference type="OrthoDB" id="2798556at2759"/>
<gene>
    <name evidence="2" type="ORF">DAEQUDRAFT_813234</name>
</gene>
<dbReference type="Proteomes" id="UP000076727">
    <property type="component" value="Unassembled WGS sequence"/>
</dbReference>
<reference evidence="2 3" key="1">
    <citation type="journal article" date="2016" name="Mol. Biol. Evol.">
        <title>Comparative Genomics of Early-Diverging Mushroom-Forming Fungi Provides Insights into the Origins of Lignocellulose Decay Capabilities.</title>
        <authorList>
            <person name="Nagy L.G."/>
            <person name="Riley R."/>
            <person name="Tritt A."/>
            <person name="Adam C."/>
            <person name="Daum C."/>
            <person name="Floudas D."/>
            <person name="Sun H."/>
            <person name="Yadav J.S."/>
            <person name="Pangilinan J."/>
            <person name="Larsson K.H."/>
            <person name="Matsuura K."/>
            <person name="Barry K."/>
            <person name="Labutti K."/>
            <person name="Kuo R."/>
            <person name="Ohm R.A."/>
            <person name="Bhattacharya S.S."/>
            <person name="Shirouzu T."/>
            <person name="Yoshinaga Y."/>
            <person name="Martin F.M."/>
            <person name="Grigoriev I.V."/>
            <person name="Hibbett D.S."/>
        </authorList>
    </citation>
    <scope>NUCLEOTIDE SEQUENCE [LARGE SCALE GENOMIC DNA]</scope>
    <source>
        <strain evidence="2 3">L-15889</strain>
    </source>
</reference>
<evidence type="ECO:0000313" key="3">
    <source>
        <dbReference type="Proteomes" id="UP000076727"/>
    </source>
</evidence>